<reference evidence="6 7" key="1">
    <citation type="journal article" date="2015" name="Genome Biol.">
        <title>Comparative genomics of Steinernema reveals deeply conserved gene regulatory networks.</title>
        <authorList>
            <person name="Dillman A.R."/>
            <person name="Macchietto M."/>
            <person name="Porter C.F."/>
            <person name="Rogers A."/>
            <person name="Williams B."/>
            <person name="Antoshechkin I."/>
            <person name="Lee M.M."/>
            <person name="Goodwin Z."/>
            <person name="Lu X."/>
            <person name="Lewis E.E."/>
            <person name="Goodrich-Blair H."/>
            <person name="Stock S.P."/>
            <person name="Adams B.J."/>
            <person name="Sternberg P.W."/>
            <person name="Mortazavi A."/>
        </authorList>
    </citation>
    <scope>NUCLEOTIDE SEQUENCE [LARGE SCALE GENOMIC DNA]</scope>
    <source>
        <strain evidence="6 7">ALL</strain>
    </source>
</reference>
<sequence>MSQDSILFSSRSVQNHPAVVASRTQFMPEGNGVVIQLLEMPVLDPDTSNQPLLLIEKENATVDFYPLIKAIEFRKHCTFHVTQQALKIIVDDECFQQAVVIIDAKHFKEYHIHHEAEHGEVTFRILMQDFLEGLHVFGRDDQSPVNVLKEHDSSQVLFLRQKGNVFVKFEIKTQTLVPNLGFDIKDDEIQCRLHVNLKSSIFHDVIKDLDKSSQTVLLAVTANSIEFSTSGELGNVKVCIPKNSDLIDDFNLVNVTEIAWKYKINLMQRMVPALHCCKRASLRIDCRGNLQVQFIAEQSSGVQQNYIEFYTVPDDSTISSDEEISMDDANMV</sequence>
<keyword evidence="3" id="KW-0227">DNA damage</keyword>
<gene>
    <name evidence="6" type="ORF">L596_025509</name>
</gene>
<dbReference type="InterPro" id="IPR046938">
    <property type="entry name" value="DNA_clamp_sf"/>
</dbReference>
<evidence type="ECO:0008006" key="8">
    <source>
        <dbReference type="Google" id="ProtNLM"/>
    </source>
</evidence>
<dbReference type="EMBL" id="AZBU02000009">
    <property type="protein sequence ID" value="TKR65046.1"/>
    <property type="molecule type" value="Genomic_DNA"/>
</dbReference>
<dbReference type="GO" id="GO:0030896">
    <property type="term" value="C:checkpoint clamp complex"/>
    <property type="evidence" value="ECO:0007669"/>
    <property type="project" value="TreeGrafter"/>
</dbReference>
<evidence type="ECO:0000256" key="5">
    <source>
        <dbReference type="ARBA" id="ARBA00023242"/>
    </source>
</evidence>
<dbReference type="Gene3D" id="3.70.10.10">
    <property type="match status" value="1"/>
</dbReference>
<proteinExistence type="inferred from homology"/>
<dbReference type="SUPFAM" id="SSF55979">
    <property type="entry name" value="DNA clamp"/>
    <property type="match status" value="1"/>
</dbReference>
<reference evidence="6 7" key="2">
    <citation type="journal article" date="2019" name="G3 (Bethesda)">
        <title>Hybrid Assembly of the Genome of the Entomopathogenic Nematode Steinernema carpocapsae Identifies the X-Chromosome.</title>
        <authorList>
            <person name="Serra L."/>
            <person name="Macchietto M."/>
            <person name="Macias-Munoz A."/>
            <person name="McGill C.J."/>
            <person name="Rodriguez I.M."/>
            <person name="Rodriguez B."/>
            <person name="Murad R."/>
            <person name="Mortazavi A."/>
        </authorList>
    </citation>
    <scope>NUCLEOTIDE SEQUENCE [LARGE SCALE GENOMIC DNA]</scope>
    <source>
        <strain evidence="6 7">ALL</strain>
    </source>
</reference>
<keyword evidence="4" id="KW-0234">DNA repair</keyword>
<name>A0A4U5M7Z6_STECR</name>
<protein>
    <recommendedName>
        <fullName evidence="8">Checkpoint protein</fullName>
    </recommendedName>
</protein>
<organism evidence="6 7">
    <name type="scientific">Steinernema carpocapsae</name>
    <name type="common">Entomopathogenic nematode</name>
    <dbReference type="NCBI Taxonomy" id="34508"/>
    <lineage>
        <taxon>Eukaryota</taxon>
        <taxon>Metazoa</taxon>
        <taxon>Ecdysozoa</taxon>
        <taxon>Nematoda</taxon>
        <taxon>Chromadorea</taxon>
        <taxon>Rhabditida</taxon>
        <taxon>Tylenchina</taxon>
        <taxon>Panagrolaimomorpha</taxon>
        <taxon>Strongyloidoidea</taxon>
        <taxon>Steinernematidae</taxon>
        <taxon>Steinernema</taxon>
    </lineage>
</organism>
<dbReference type="STRING" id="34508.A0A4U5M7Z6"/>
<evidence type="ECO:0000256" key="3">
    <source>
        <dbReference type="ARBA" id="ARBA00022763"/>
    </source>
</evidence>
<evidence type="ECO:0000256" key="4">
    <source>
        <dbReference type="ARBA" id="ARBA00023204"/>
    </source>
</evidence>
<evidence type="ECO:0000313" key="7">
    <source>
        <dbReference type="Proteomes" id="UP000298663"/>
    </source>
</evidence>
<dbReference type="PRINTS" id="PR01245">
    <property type="entry name" value="RAD1REC1"/>
</dbReference>
<comment type="caution">
    <text evidence="6">The sequence shown here is derived from an EMBL/GenBank/DDBJ whole genome shotgun (WGS) entry which is preliminary data.</text>
</comment>
<evidence type="ECO:0000256" key="1">
    <source>
        <dbReference type="ARBA" id="ARBA00004123"/>
    </source>
</evidence>
<dbReference type="PANTHER" id="PTHR10870:SF0">
    <property type="entry name" value="CELL CYCLE CHECKPOINT PROTEIN RAD1"/>
    <property type="match status" value="1"/>
</dbReference>
<dbReference type="AlphaFoldDB" id="A0A4U5M7Z6"/>
<accession>A0A4U5M7Z6</accession>
<comment type="similarity">
    <text evidence="2">Belongs to the rad1 family.</text>
</comment>
<dbReference type="PANTHER" id="PTHR10870">
    <property type="entry name" value="CELL CYCLE CHECKPOINT PROTEIN RAD1"/>
    <property type="match status" value="1"/>
</dbReference>
<dbReference type="Proteomes" id="UP000298663">
    <property type="component" value="Unassembled WGS sequence"/>
</dbReference>
<dbReference type="Pfam" id="PF02144">
    <property type="entry name" value="Rad1"/>
    <property type="match status" value="1"/>
</dbReference>
<dbReference type="OrthoDB" id="337581at2759"/>
<dbReference type="InterPro" id="IPR003021">
    <property type="entry name" value="Rad1_Rec1_Rad17"/>
</dbReference>
<dbReference type="GO" id="GO:0000077">
    <property type="term" value="P:DNA damage checkpoint signaling"/>
    <property type="evidence" value="ECO:0007669"/>
    <property type="project" value="InterPro"/>
</dbReference>
<dbReference type="GO" id="GO:0006281">
    <property type="term" value="P:DNA repair"/>
    <property type="evidence" value="ECO:0007669"/>
    <property type="project" value="UniProtKB-KW"/>
</dbReference>
<comment type="subcellular location">
    <subcellularLocation>
        <location evidence="1">Nucleus</location>
    </subcellularLocation>
</comment>
<keyword evidence="5" id="KW-0539">Nucleus</keyword>
<evidence type="ECO:0000256" key="2">
    <source>
        <dbReference type="ARBA" id="ARBA00010991"/>
    </source>
</evidence>
<keyword evidence="7" id="KW-1185">Reference proteome</keyword>
<evidence type="ECO:0000313" key="6">
    <source>
        <dbReference type="EMBL" id="TKR65046.1"/>
    </source>
</evidence>